<evidence type="ECO:0000313" key="3">
    <source>
        <dbReference type="Proteomes" id="UP000487649"/>
    </source>
</evidence>
<comment type="caution">
    <text evidence="2">The sequence shown here is derived from an EMBL/GenBank/DDBJ whole genome shotgun (WGS) entry which is preliminary data.</text>
</comment>
<keyword evidence="1" id="KW-1133">Transmembrane helix</keyword>
<keyword evidence="1" id="KW-0472">Membrane</keyword>
<evidence type="ECO:0000313" key="2">
    <source>
        <dbReference type="EMBL" id="MTK20845.1"/>
    </source>
</evidence>
<name>A0A9X4XFD9_9FIRM</name>
<dbReference type="EMBL" id="WMQE01000009">
    <property type="protein sequence ID" value="MTK20845.1"/>
    <property type="molecule type" value="Genomic_DNA"/>
</dbReference>
<dbReference type="Proteomes" id="UP000487649">
    <property type="component" value="Unassembled WGS sequence"/>
</dbReference>
<protein>
    <submittedName>
        <fullName evidence="2">Uncharacterized protein</fullName>
    </submittedName>
</protein>
<proteinExistence type="predicted"/>
<dbReference type="AlphaFoldDB" id="A0A9X4XFD9"/>
<organism evidence="2 3">
    <name type="scientific">Turicibacter sanguinis</name>
    <dbReference type="NCBI Taxonomy" id="154288"/>
    <lineage>
        <taxon>Bacteria</taxon>
        <taxon>Bacillati</taxon>
        <taxon>Bacillota</taxon>
        <taxon>Erysipelotrichia</taxon>
        <taxon>Erysipelotrichales</taxon>
        <taxon>Turicibacteraceae</taxon>
        <taxon>Turicibacter</taxon>
    </lineage>
</organism>
<accession>A0A9X4XFD9</accession>
<sequence length="252" mass="28809">MSTRKRKYYRNWYQEWKLEEELEEGKQLYEKPRIDPTQYKANHDLSRQYAGNRQNHKSSNQHLNLSLSNDGMGADVLRGILVGLPLVIVLVTILYASGVIPQEKLLGLFGVNSVSPITAYLTEYDELMSMHNEVNQQLTSHLKLNDFSDSYKQELQTIQQNIEIKTTGISEGADESFSNLNRLLSYKLASLNQMVELVIANESMTSEVSDYYSQFVTDQNQVGTQITSELTSLLDQQNIKYVKQVNGTIEIK</sequence>
<gene>
    <name evidence="2" type="ORF">GMA92_05365</name>
</gene>
<keyword evidence="1" id="KW-0812">Transmembrane</keyword>
<reference evidence="2 3" key="1">
    <citation type="journal article" date="2019" name="Nat. Med.">
        <title>A library of human gut bacterial isolates paired with longitudinal multiomics data enables mechanistic microbiome research.</title>
        <authorList>
            <person name="Poyet M."/>
            <person name="Groussin M."/>
            <person name="Gibbons S.M."/>
            <person name="Avila-Pacheco J."/>
            <person name="Jiang X."/>
            <person name="Kearney S.M."/>
            <person name="Perrotta A.R."/>
            <person name="Berdy B."/>
            <person name="Zhao S."/>
            <person name="Lieberman T.D."/>
            <person name="Swanson P.K."/>
            <person name="Smith M."/>
            <person name="Roesemann S."/>
            <person name="Alexander J.E."/>
            <person name="Rich S.A."/>
            <person name="Livny J."/>
            <person name="Vlamakis H."/>
            <person name="Clish C."/>
            <person name="Bullock K."/>
            <person name="Deik A."/>
            <person name="Scott J."/>
            <person name="Pierce K.A."/>
            <person name="Xavier R.J."/>
            <person name="Alm E.J."/>
        </authorList>
    </citation>
    <scope>NUCLEOTIDE SEQUENCE [LARGE SCALE GENOMIC DNA]</scope>
    <source>
        <strain evidence="2 3">BIOML-A198</strain>
    </source>
</reference>
<feature type="transmembrane region" description="Helical" evidence="1">
    <location>
        <begin position="76"/>
        <end position="96"/>
    </location>
</feature>
<evidence type="ECO:0000256" key="1">
    <source>
        <dbReference type="SAM" id="Phobius"/>
    </source>
</evidence>